<evidence type="ECO:0000256" key="1">
    <source>
        <dbReference type="ARBA" id="ARBA00007557"/>
    </source>
</evidence>
<comment type="similarity">
    <text evidence="1">Belongs to the ETF beta-subunit/FixA family.</text>
</comment>
<dbReference type="GO" id="GO:0009055">
    <property type="term" value="F:electron transfer activity"/>
    <property type="evidence" value="ECO:0007669"/>
    <property type="project" value="InterPro"/>
</dbReference>
<sequence length="255" mass="27642">MREMKILCCISHVPDTTTRIQFTADGKALDRTGVTFIINPYDDFVLARAAELKEKNPGGVHVTVLCVGQNGASSTDSVDANLRKALALGLDEAVRIDAQPVDAFFVATQIAAYARDKGFDLLLFGKESIDYNGSQVPGMVAALLDLPFISFATSLEAENGKAHLTREITGGKEKIACPLPLVLSAQKGLAEWRIPNVRGIMQAKSKPLHVIPPVEATPRVLTRKHELPPPKGPFKKIDPDKLDQLVQELANKGLI</sequence>
<dbReference type="Pfam" id="PF01012">
    <property type="entry name" value="ETF"/>
    <property type="match status" value="1"/>
</dbReference>
<dbReference type="PANTHER" id="PTHR21294:SF8">
    <property type="entry name" value="ELECTRON TRANSFER FLAVOPROTEIN SUBUNIT BETA"/>
    <property type="match status" value="1"/>
</dbReference>
<dbReference type="SUPFAM" id="SSF52402">
    <property type="entry name" value="Adenine nucleotide alpha hydrolases-like"/>
    <property type="match status" value="1"/>
</dbReference>
<dbReference type="PANTHER" id="PTHR21294">
    <property type="entry name" value="ELECTRON TRANSFER FLAVOPROTEIN BETA-SUBUNIT"/>
    <property type="match status" value="1"/>
</dbReference>
<evidence type="ECO:0000259" key="5">
    <source>
        <dbReference type="SMART" id="SM00893"/>
    </source>
</evidence>
<organism evidence="6">
    <name type="scientific">uncultured Bacteroidota bacterium</name>
    <dbReference type="NCBI Taxonomy" id="152509"/>
    <lineage>
        <taxon>Bacteria</taxon>
        <taxon>Pseudomonadati</taxon>
        <taxon>Bacteroidota</taxon>
        <taxon>environmental samples</taxon>
    </lineage>
</organism>
<dbReference type="InterPro" id="IPR014729">
    <property type="entry name" value="Rossmann-like_a/b/a_fold"/>
</dbReference>
<proteinExistence type="inferred from homology"/>
<dbReference type="Gene3D" id="3.40.50.620">
    <property type="entry name" value="HUPs"/>
    <property type="match status" value="1"/>
</dbReference>
<dbReference type="InterPro" id="IPR012255">
    <property type="entry name" value="ETF_b"/>
</dbReference>
<dbReference type="CDD" id="cd01714">
    <property type="entry name" value="ETF_beta"/>
    <property type="match status" value="1"/>
</dbReference>
<reference evidence="6" key="1">
    <citation type="journal article" date="2005" name="Environ. Microbiol.">
        <title>Genetic and functional properties of uncultivated thermophilic crenarchaeotes from a subsurface gold mine as revealed by analysis of genome fragments.</title>
        <authorList>
            <person name="Nunoura T."/>
            <person name="Hirayama H."/>
            <person name="Takami H."/>
            <person name="Oida H."/>
            <person name="Nishi S."/>
            <person name="Shimamura S."/>
            <person name="Suzuki Y."/>
            <person name="Inagaki F."/>
            <person name="Takai K."/>
            <person name="Nealson K.H."/>
            <person name="Horikoshi K."/>
        </authorList>
    </citation>
    <scope>NUCLEOTIDE SEQUENCE</scope>
</reference>
<feature type="domain" description="Electron transfer flavoprotein alpha/beta-subunit N-terminal" evidence="5">
    <location>
        <begin position="26"/>
        <end position="220"/>
    </location>
</feature>
<keyword evidence="4" id="KW-0249">Electron transport</keyword>
<dbReference type="InterPro" id="IPR014730">
    <property type="entry name" value="ETF_a/b_N"/>
</dbReference>
<dbReference type="SMART" id="SM00893">
    <property type="entry name" value="ETF"/>
    <property type="match status" value="1"/>
</dbReference>
<dbReference type="AlphaFoldDB" id="H5SMQ8"/>
<keyword evidence="3" id="KW-0813">Transport</keyword>
<evidence type="ECO:0000256" key="4">
    <source>
        <dbReference type="ARBA" id="ARBA00022982"/>
    </source>
</evidence>
<name>H5SMQ8_9BACT</name>
<gene>
    <name evidence="6" type="ORF">HGMM_F50F04C07</name>
</gene>
<evidence type="ECO:0000256" key="3">
    <source>
        <dbReference type="ARBA" id="ARBA00022448"/>
    </source>
</evidence>
<dbReference type="EMBL" id="AP011776">
    <property type="protein sequence ID" value="BAL57444.1"/>
    <property type="molecule type" value="Genomic_DNA"/>
</dbReference>
<dbReference type="InterPro" id="IPR033948">
    <property type="entry name" value="ETF_beta_N"/>
</dbReference>
<evidence type="ECO:0000256" key="2">
    <source>
        <dbReference type="ARBA" id="ARBA00016797"/>
    </source>
</evidence>
<accession>H5SMQ8</accession>
<dbReference type="PIRSF" id="PIRSF000090">
    <property type="entry name" value="Beta-ETF"/>
    <property type="match status" value="1"/>
</dbReference>
<reference evidence="6" key="2">
    <citation type="journal article" date="2012" name="PLoS ONE">
        <title>A Deeply Branching Thermophilic Bacterium with an Ancient Acetyl-CoA Pathway Dominates a Subsurface Ecosystem.</title>
        <authorList>
            <person name="Takami H."/>
            <person name="Noguchi H."/>
            <person name="Takaki Y."/>
            <person name="Uchiyama I."/>
            <person name="Toyoda A."/>
            <person name="Nishi S."/>
            <person name="Chee G.-J."/>
            <person name="Arai W."/>
            <person name="Nunoura T."/>
            <person name="Itoh T."/>
            <person name="Hattori M."/>
            <person name="Takai K."/>
        </authorList>
    </citation>
    <scope>NUCLEOTIDE SEQUENCE</scope>
</reference>
<evidence type="ECO:0000313" key="6">
    <source>
        <dbReference type="EMBL" id="BAL57444.1"/>
    </source>
</evidence>
<protein>
    <recommendedName>
        <fullName evidence="2">Electron transfer flavoprotein subunit beta</fullName>
    </recommendedName>
</protein>